<dbReference type="GO" id="GO:0005829">
    <property type="term" value="C:cytosol"/>
    <property type="evidence" value="ECO:0007669"/>
    <property type="project" value="TreeGrafter"/>
</dbReference>
<dbReference type="GO" id="GO:0034237">
    <property type="term" value="F:protein kinase A regulatory subunit binding"/>
    <property type="evidence" value="ECO:0007669"/>
    <property type="project" value="TreeGrafter"/>
</dbReference>
<keyword evidence="4" id="KW-1185">Reference proteome</keyword>
<dbReference type="GO" id="GO:0010738">
    <property type="term" value="P:regulation of protein kinase A signaling"/>
    <property type="evidence" value="ECO:0007669"/>
    <property type="project" value="TreeGrafter"/>
</dbReference>
<accession>A0A7J6MK92</accession>
<evidence type="ECO:0000313" key="4">
    <source>
        <dbReference type="Proteomes" id="UP000591131"/>
    </source>
</evidence>
<dbReference type="InterPro" id="IPR019510">
    <property type="entry name" value="AKAP7-like_phosphoesterase"/>
</dbReference>
<proteinExistence type="predicted"/>
<dbReference type="PANTHER" id="PTHR15934">
    <property type="entry name" value="RNA 2',3'-CYCLIC PHOSPHODIESTERASE"/>
    <property type="match status" value="1"/>
</dbReference>
<evidence type="ECO:0000259" key="2">
    <source>
        <dbReference type="Pfam" id="PF10469"/>
    </source>
</evidence>
<feature type="compositionally biased region" description="Basic residues" evidence="1">
    <location>
        <begin position="507"/>
        <end position="521"/>
    </location>
</feature>
<dbReference type="Proteomes" id="UP000591131">
    <property type="component" value="Unassembled WGS sequence"/>
</dbReference>
<organism evidence="3 4">
    <name type="scientific">Perkinsus chesapeaki</name>
    <name type="common">Clam parasite</name>
    <name type="synonym">Perkinsus andrewsi</name>
    <dbReference type="NCBI Taxonomy" id="330153"/>
    <lineage>
        <taxon>Eukaryota</taxon>
        <taxon>Sar</taxon>
        <taxon>Alveolata</taxon>
        <taxon>Perkinsozoa</taxon>
        <taxon>Perkinsea</taxon>
        <taxon>Perkinsida</taxon>
        <taxon>Perkinsidae</taxon>
        <taxon>Perkinsus</taxon>
    </lineage>
</organism>
<dbReference type="GO" id="GO:0016301">
    <property type="term" value="F:kinase activity"/>
    <property type="evidence" value="ECO:0007669"/>
    <property type="project" value="UniProtKB-KW"/>
</dbReference>
<dbReference type="PANTHER" id="PTHR15934:SF2">
    <property type="entry name" value="A-KINASE ANCHOR PROTEIN 7-LIKE PHOSPHOESTERASE DOMAIN-CONTAINING PROTEIN"/>
    <property type="match status" value="1"/>
</dbReference>
<protein>
    <submittedName>
        <fullName evidence="3">A kinase (PRKA) anchor protein 7</fullName>
    </submittedName>
</protein>
<name>A0A7J6MK92_PERCH</name>
<sequence length="726" mass="80298">MGNFCDRPTVASPANDILTEEEHRYIFEKEMQVQAAKAMQEGGVKELHCGACGNTFVSMSGTSFFCPVCRQQQQFQSPFSSDLATSTSDYIIVTQQSPQYQQQHTQPQLLKPGQEFLLAWQLLSFKKENTVSVEFISGGCATTQKLSPKGQDERRVVECADDLSSEGAASVSQPSIAFTYTTDRTDLIELNLPQQTGDRAADLPSDSGEQSNAPEEAPIAKRRPSAEKTDDFVSAADQLTEERSAISEVEEAPGKSGGKEGQRPMLTHFVAIRVTNPKVLDYCERVQKSVTEEAHAIMKEACVKREKVHLSMAVMRLESNEREQDAINAIKIATKELLDEKKEIRIRPTELGSFPGVLHLKMDDDTATVLKRYYELLSTELRKRNIQMAKEKSSEFKPHVTIIKSAQGMRKARKFPELKKKNKEAKAALKIPSIDDIKQKLGDEAELGGDTEQKVDKIELCSMLKDKQADGFFAVDYTLPLDEDIEITEDMRKTVAPPPEPEETKAKKGNKANKGGKKEKKQKKDTSDNGQGGSCRLEVRVTSPDFMTLCADLQDLAVKEAPKEVMRQATLSKDKLRIILNDIKIPSEKVEDCVAALKSRADEFLKQQGQFKLAGEAVKCIAKGVTLQLAAPSSEVIKGLRSALDDALVQEGITIDDKGDFEPSILLVRTRGLSNKLARQTEEVFADTDEIKSEMASSFATSLELRLFTMIGSGTVLLSIPLLSTS</sequence>
<dbReference type="EMBL" id="JAAPAO010000126">
    <property type="protein sequence ID" value="KAF4671866.1"/>
    <property type="molecule type" value="Genomic_DNA"/>
</dbReference>
<dbReference type="AlphaFoldDB" id="A0A7J6MK92"/>
<dbReference type="OrthoDB" id="277832at2759"/>
<dbReference type="Pfam" id="PF10469">
    <property type="entry name" value="AKAP7_NLS"/>
    <property type="match status" value="1"/>
</dbReference>
<keyword evidence="3" id="KW-0418">Kinase</keyword>
<feature type="region of interest" description="Disordered" evidence="1">
    <location>
        <begin position="493"/>
        <end position="536"/>
    </location>
</feature>
<dbReference type="SUPFAM" id="SSF55144">
    <property type="entry name" value="LigT-like"/>
    <property type="match status" value="1"/>
</dbReference>
<keyword evidence="3" id="KW-0808">Transferase</keyword>
<evidence type="ECO:0000313" key="3">
    <source>
        <dbReference type="EMBL" id="KAF4671866.1"/>
    </source>
</evidence>
<dbReference type="InterPro" id="IPR052641">
    <property type="entry name" value="AKAP7_isoform_gamma"/>
</dbReference>
<feature type="region of interest" description="Disordered" evidence="1">
    <location>
        <begin position="193"/>
        <end position="262"/>
    </location>
</feature>
<feature type="domain" description="A-kinase anchor protein 7-like phosphoesterase" evidence="2">
    <location>
        <begin position="267"/>
        <end position="477"/>
    </location>
</feature>
<gene>
    <name evidence="3" type="primary">AKAP7</name>
    <name evidence="3" type="ORF">FOL47_001161</name>
</gene>
<evidence type="ECO:0000256" key="1">
    <source>
        <dbReference type="SAM" id="MobiDB-lite"/>
    </source>
</evidence>
<dbReference type="Gene3D" id="3.90.1140.10">
    <property type="entry name" value="Cyclic phosphodiesterase"/>
    <property type="match status" value="1"/>
</dbReference>
<reference evidence="3 4" key="1">
    <citation type="submission" date="2020-04" db="EMBL/GenBank/DDBJ databases">
        <title>Perkinsus chesapeaki whole genome sequence.</title>
        <authorList>
            <person name="Bogema D.R."/>
        </authorList>
    </citation>
    <scope>NUCLEOTIDE SEQUENCE [LARGE SCALE GENOMIC DNA]</scope>
    <source>
        <strain evidence="3">ATCC PRA-425</strain>
    </source>
</reference>
<dbReference type="InterPro" id="IPR009097">
    <property type="entry name" value="Cyclic_Pdiesterase"/>
</dbReference>
<comment type="caution">
    <text evidence="3">The sequence shown here is derived from an EMBL/GenBank/DDBJ whole genome shotgun (WGS) entry which is preliminary data.</text>
</comment>